<sequence>MALGQHISPGNLRRDGIEIRLAALPGPQTDIALNLLLTYTPHLTLHKLNMSRIAIASLVFTFALALSAAAGPVPRNAETTTTTTDAIPPPAFTFGTYFTRSMSSSQSLIRIAPHSSAPSVRPAPASGALVWLPADGDGLALINATTTGARAPLYQPKRAKARPLHSRTQDP</sequence>
<evidence type="ECO:0000256" key="1">
    <source>
        <dbReference type="SAM" id="MobiDB-lite"/>
    </source>
</evidence>
<dbReference type="AlphaFoldDB" id="A0AAD7U2T3"/>
<protein>
    <submittedName>
        <fullName evidence="2">Uncharacterized protein</fullName>
    </submittedName>
</protein>
<evidence type="ECO:0000313" key="2">
    <source>
        <dbReference type="EMBL" id="KAJ8497050.1"/>
    </source>
</evidence>
<keyword evidence="3" id="KW-1185">Reference proteome</keyword>
<accession>A0AAD7U2T3</accession>
<name>A0AAD7U2T3_9APHY</name>
<feature type="region of interest" description="Disordered" evidence="1">
    <location>
        <begin position="152"/>
        <end position="171"/>
    </location>
</feature>
<evidence type="ECO:0000313" key="3">
    <source>
        <dbReference type="Proteomes" id="UP001215151"/>
    </source>
</evidence>
<dbReference type="Proteomes" id="UP001215151">
    <property type="component" value="Unassembled WGS sequence"/>
</dbReference>
<gene>
    <name evidence="2" type="ORF">ONZ51_g766</name>
</gene>
<organism evidence="2 3">
    <name type="scientific">Trametes cubensis</name>
    <dbReference type="NCBI Taxonomy" id="1111947"/>
    <lineage>
        <taxon>Eukaryota</taxon>
        <taxon>Fungi</taxon>
        <taxon>Dikarya</taxon>
        <taxon>Basidiomycota</taxon>
        <taxon>Agaricomycotina</taxon>
        <taxon>Agaricomycetes</taxon>
        <taxon>Polyporales</taxon>
        <taxon>Polyporaceae</taxon>
        <taxon>Trametes</taxon>
    </lineage>
</organism>
<proteinExistence type="predicted"/>
<dbReference type="EMBL" id="JAPEVG010000009">
    <property type="protein sequence ID" value="KAJ8497050.1"/>
    <property type="molecule type" value="Genomic_DNA"/>
</dbReference>
<comment type="caution">
    <text evidence="2">The sequence shown here is derived from an EMBL/GenBank/DDBJ whole genome shotgun (WGS) entry which is preliminary data.</text>
</comment>
<reference evidence="2" key="1">
    <citation type="submission" date="2022-11" db="EMBL/GenBank/DDBJ databases">
        <title>Genome Sequence of Cubamyces cubensis.</title>
        <authorList>
            <person name="Buettner E."/>
        </authorList>
    </citation>
    <scope>NUCLEOTIDE SEQUENCE</scope>
    <source>
        <strain evidence="2">MPL-01</strain>
    </source>
</reference>